<sequence>MVFVVTNWRQMYPADIPRILEIQEEAYPWHQEDKAVFEDRLSLYPQGCLALDCEGELVGYILSHPWNADDPPPLDSTLGALPERPGTYYLHDLALLKSAYGKGHGARVVRHLAETAGAMDYPSMSLIAVNKSAPFWQKHGFVPRPLASLAVKMKSYGEGAVFMTRPLET</sequence>
<dbReference type="PROSITE" id="PS51186">
    <property type="entry name" value="GNAT"/>
    <property type="match status" value="1"/>
</dbReference>
<dbReference type="RefSeq" id="WP_222875906.1">
    <property type="nucleotide sequence ID" value="NZ_AP023361.1"/>
</dbReference>
<name>A0A6S6QZ73_9HYPH</name>
<evidence type="ECO:0000259" key="1">
    <source>
        <dbReference type="PROSITE" id="PS51186"/>
    </source>
</evidence>
<dbReference type="EMBL" id="AP023361">
    <property type="protein sequence ID" value="BCJ92331.1"/>
    <property type="molecule type" value="Genomic_DNA"/>
</dbReference>
<dbReference type="GO" id="GO:0016747">
    <property type="term" value="F:acyltransferase activity, transferring groups other than amino-acyl groups"/>
    <property type="evidence" value="ECO:0007669"/>
    <property type="project" value="InterPro"/>
</dbReference>
<dbReference type="CDD" id="cd04301">
    <property type="entry name" value="NAT_SF"/>
    <property type="match status" value="1"/>
</dbReference>
<evidence type="ECO:0000313" key="2">
    <source>
        <dbReference type="EMBL" id="BCJ92331.1"/>
    </source>
</evidence>
<dbReference type="InterPro" id="IPR000182">
    <property type="entry name" value="GNAT_dom"/>
</dbReference>
<keyword evidence="2" id="KW-0808">Transferase</keyword>
<feature type="domain" description="N-acetyltransferase" evidence="1">
    <location>
        <begin position="6"/>
        <end position="168"/>
    </location>
</feature>
<accession>A0A6S6QZ73</accession>
<organism evidence="2 3">
    <name type="scientific">Terrihabitans soli</name>
    <dbReference type="NCBI Taxonomy" id="708113"/>
    <lineage>
        <taxon>Bacteria</taxon>
        <taxon>Pseudomonadati</taxon>
        <taxon>Pseudomonadota</taxon>
        <taxon>Alphaproteobacteria</taxon>
        <taxon>Hyphomicrobiales</taxon>
        <taxon>Terrihabitans</taxon>
    </lineage>
</organism>
<protein>
    <submittedName>
        <fullName evidence="2">N-acetyltransferase</fullName>
    </submittedName>
</protein>
<dbReference type="KEGG" id="tso:IZ6_30660"/>
<evidence type="ECO:0000313" key="3">
    <source>
        <dbReference type="Proteomes" id="UP000515317"/>
    </source>
</evidence>
<keyword evidence="3" id="KW-1185">Reference proteome</keyword>
<dbReference type="Proteomes" id="UP000515317">
    <property type="component" value="Chromosome"/>
</dbReference>
<dbReference type="InterPro" id="IPR016181">
    <property type="entry name" value="Acyl_CoA_acyltransferase"/>
</dbReference>
<dbReference type="SUPFAM" id="SSF55729">
    <property type="entry name" value="Acyl-CoA N-acyltransferases (Nat)"/>
    <property type="match status" value="1"/>
</dbReference>
<gene>
    <name evidence="2" type="ORF">IZ6_30660</name>
</gene>
<dbReference type="Pfam" id="PF00583">
    <property type="entry name" value="Acetyltransf_1"/>
    <property type="match status" value="1"/>
</dbReference>
<proteinExistence type="predicted"/>
<reference evidence="2 3" key="1">
    <citation type="submission" date="2020-08" db="EMBL/GenBank/DDBJ databases">
        <title>Genome sequence of Rhizobiales bacterium strain IZ6.</title>
        <authorList>
            <person name="Nakai R."/>
            <person name="Naganuma T."/>
        </authorList>
    </citation>
    <scope>NUCLEOTIDE SEQUENCE [LARGE SCALE GENOMIC DNA]</scope>
    <source>
        <strain evidence="2 3">IZ6</strain>
    </source>
</reference>
<dbReference type="AlphaFoldDB" id="A0A6S6QZ73"/>
<dbReference type="Gene3D" id="3.40.630.30">
    <property type="match status" value="1"/>
</dbReference>